<dbReference type="GO" id="GO:0005829">
    <property type="term" value="C:cytosol"/>
    <property type="evidence" value="ECO:0007669"/>
    <property type="project" value="TreeGrafter"/>
</dbReference>
<dbReference type="Gene3D" id="3.30.70.920">
    <property type="match status" value="1"/>
</dbReference>
<dbReference type="InterPro" id="IPR036390">
    <property type="entry name" value="WH_DNA-bd_sf"/>
</dbReference>
<dbReference type="GO" id="GO:0006355">
    <property type="term" value="P:regulation of DNA-templated transcription"/>
    <property type="evidence" value="ECO:0007669"/>
    <property type="project" value="UniProtKB-ARBA"/>
</dbReference>
<dbReference type="PANTHER" id="PTHR30154">
    <property type="entry name" value="LEUCINE-RESPONSIVE REGULATORY PROTEIN"/>
    <property type="match status" value="1"/>
</dbReference>
<dbReference type="SUPFAM" id="SSF54909">
    <property type="entry name" value="Dimeric alpha+beta barrel"/>
    <property type="match status" value="1"/>
</dbReference>
<proteinExistence type="predicted"/>
<dbReference type="InterPro" id="IPR011008">
    <property type="entry name" value="Dimeric_a/b-barrel"/>
</dbReference>
<evidence type="ECO:0000256" key="1">
    <source>
        <dbReference type="ARBA" id="ARBA00023015"/>
    </source>
</evidence>
<dbReference type="InterPro" id="IPR000485">
    <property type="entry name" value="AsnC-type_HTH_dom"/>
</dbReference>
<protein>
    <submittedName>
        <fullName evidence="5">Lrp/AsnC family transcriptional regulator</fullName>
    </submittedName>
</protein>
<dbReference type="SMART" id="SM00344">
    <property type="entry name" value="HTH_ASNC"/>
    <property type="match status" value="1"/>
</dbReference>
<keyword evidence="3" id="KW-0804">Transcription</keyword>
<feature type="domain" description="HTH asnC-type" evidence="4">
    <location>
        <begin position="27"/>
        <end position="93"/>
    </location>
</feature>
<dbReference type="PANTHER" id="PTHR30154:SF34">
    <property type="entry name" value="TRANSCRIPTIONAL REGULATOR AZLB"/>
    <property type="match status" value="1"/>
</dbReference>
<evidence type="ECO:0000259" key="4">
    <source>
        <dbReference type="PROSITE" id="PS50956"/>
    </source>
</evidence>
<dbReference type="Gene3D" id="1.10.10.10">
    <property type="entry name" value="Winged helix-like DNA-binding domain superfamily/Winged helix DNA-binding domain"/>
    <property type="match status" value="1"/>
</dbReference>
<sequence>MNQLLSLLFLPKERPISFWQIMDSYKPDQTDIKILNLLQTDGLMTYRQLAKETHRSQNPIVERVNRLKKLGYITGTVALINVKKIKSVFTAFPMIQLKNHSEDTFVSFQELMKQHSEIMECHHVMGQFDFILKIVVADANSYNEFLRKNISTLEYVLRIESFPMLAEIKRDTAFKL</sequence>
<dbReference type="PRINTS" id="PR00033">
    <property type="entry name" value="HTHASNC"/>
</dbReference>
<dbReference type="RefSeq" id="WP_205943462.1">
    <property type="nucleotide sequence ID" value="NZ_SWBR01000002.1"/>
</dbReference>
<reference evidence="5 6" key="1">
    <citation type="submission" date="2019-04" db="EMBL/GenBank/DDBJ databases">
        <title>Pedobacter sp. RP-3-22 sp. nov., isolated from Arctic soil.</title>
        <authorList>
            <person name="Dahal R.H."/>
            <person name="Kim D.-U."/>
        </authorList>
    </citation>
    <scope>NUCLEOTIDE SEQUENCE [LARGE SCALE GENOMIC DNA]</scope>
    <source>
        <strain evidence="5 6">RP-3-22</strain>
    </source>
</reference>
<evidence type="ECO:0000313" key="5">
    <source>
        <dbReference type="EMBL" id="TKC10428.1"/>
    </source>
</evidence>
<dbReference type="SUPFAM" id="SSF46785">
    <property type="entry name" value="Winged helix' DNA-binding domain"/>
    <property type="match status" value="1"/>
</dbReference>
<keyword evidence="1" id="KW-0805">Transcription regulation</keyword>
<dbReference type="GO" id="GO:0043565">
    <property type="term" value="F:sequence-specific DNA binding"/>
    <property type="evidence" value="ECO:0007669"/>
    <property type="project" value="InterPro"/>
</dbReference>
<evidence type="ECO:0000256" key="2">
    <source>
        <dbReference type="ARBA" id="ARBA00023125"/>
    </source>
</evidence>
<dbReference type="AlphaFoldDB" id="A0A4U1CWR2"/>
<evidence type="ECO:0000313" key="6">
    <source>
        <dbReference type="Proteomes" id="UP000309488"/>
    </source>
</evidence>
<dbReference type="InterPro" id="IPR011991">
    <property type="entry name" value="ArsR-like_HTH"/>
</dbReference>
<organism evidence="5 6">
    <name type="scientific">Pedobacter polaris</name>
    <dbReference type="NCBI Taxonomy" id="2571273"/>
    <lineage>
        <taxon>Bacteria</taxon>
        <taxon>Pseudomonadati</taxon>
        <taxon>Bacteroidota</taxon>
        <taxon>Sphingobacteriia</taxon>
        <taxon>Sphingobacteriales</taxon>
        <taxon>Sphingobacteriaceae</taxon>
        <taxon>Pedobacter</taxon>
    </lineage>
</organism>
<dbReference type="InterPro" id="IPR019887">
    <property type="entry name" value="Tscrpt_reg_AsnC/Lrp_C"/>
</dbReference>
<dbReference type="InterPro" id="IPR036388">
    <property type="entry name" value="WH-like_DNA-bd_sf"/>
</dbReference>
<keyword evidence="2" id="KW-0238">DNA-binding</keyword>
<dbReference type="GO" id="GO:0043200">
    <property type="term" value="P:response to amino acid"/>
    <property type="evidence" value="ECO:0007669"/>
    <property type="project" value="TreeGrafter"/>
</dbReference>
<dbReference type="InterPro" id="IPR019888">
    <property type="entry name" value="Tscrpt_reg_AsnC-like"/>
</dbReference>
<dbReference type="PROSITE" id="PS50956">
    <property type="entry name" value="HTH_ASNC_2"/>
    <property type="match status" value="1"/>
</dbReference>
<comment type="caution">
    <text evidence="5">The sequence shown here is derived from an EMBL/GenBank/DDBJ whole genome shotgun (WGS) entry which is preliminary data.</text>
</comment>
<dbReference type="CDD" id="cd00090">
    <property type="entry name" value="HTH_ARSR"/>
    <property type="match status" value="1"/>
</dbReference>
<gene>
    <name evidence="5" type="ORF">FA048_09570</name>
</gene>
<name>A0A4U1CWR2_9SPHI</name>
<dbReference type="Pfam" id="PF13412">
    <property type="entry name" value="HTH_24"/>
    <property type="match status" value="1"/>
</dbReference>
<evidence type="ECO:0000256" key="3">
    <source>
        <dbReference type="ARBA" id="ARBA00023163"/>
    </source>
</evidence>
<dbReference type="Proteomes" id="UP000309488">
    <property type="component" value="Unassembled WGS sequence"/>
</dbReference>
<accession>A0A4U1CWR2</accession>
<dbReference type="Pfam" id="PF01037">
    <property type="entry name" value="AsnC_trans_reg"/>
    <property type="match status" value="1"/>
</dbReference>
<dbReference type="EMBL" id="SWBR01000002">
    <property type="protein sequence ID" value="TKC10428.1"/>
    <property type="molecule type" value="Genomic_DNA"/>
</dbReference>
<keyword evidence="6" id="KW-1185">Reference proteome</keyword>